<dbReference type="EMBL" id="JBHUOZ010000003">
    <property type="protein sequence ID" value="MFD2921370.1"/>
    <property type="molecule type" value="Genomic_DNA"/>
</dbReference>
<evidence type="ECO:0000313" key="1">
    <source>
        <dbReference type="EMBL" id="MFD2921370.1"/>
    </source>
</evidence>
<protein>
    <submittedName>
        <fullName evidence="1">Uncharacterized protein</fullName>
    </submittedName>
</protein>
<sequence length="167" mass="19110">MIIKIGQLSTAIITVENRPVIRLGVESTINKYAPLLGEPLDFHNVRKIQEEQWLEALAVLQLTDLFYDEKSGLFRKDGDISPLFREHLDQVNHAYEVFSGAYKQYLNANIASVGIDGKLTQLIPAAEYYIGGHLKWMRFWMDYAIKFCSKPVIANVEYMEVGKTILQ</sequence>
<name>A0ABW6AA39_9BACT</name>
<dbReference type="Proteomes" id="UP001597511">
    <property type="component" value="Unassembled WGS sequence"/>
</dbReference>
<reference evidence="2" key="1">
    <citation type="journal article" date="2019" name="Int. J. Syst. Evol. Microbiol.">
        <title>The Global Catalogue of Microorganisms (GCM) 10K type strain sequencing project: providing services to taxonomists for standard genome sequencing and annotation.</title>
        <authorList>
            <consortium name="The Broad Institute Genomics Platform"/>
            <consortium name="The Broad Institute Genome Sequencing Center for Infectious Disease"/>
            <person name="Wu L."/>
            <person name="Ma J."/>
        </authorList>
    </citation>
    <scope>NUCLEOTIDE SEQUENCE [LARGE SCALE GENOMIC DNA]</scope>
    <source>
        <strain evidence="2">KCTC 23299</strain>
    </source>
</reference>
<proteinExistence type="predicted"/>
<gene>
    <name evidence="1" type="ORF">ACFS6H_16710</name>
</gene>
<keyword evidence="2" id="KW-1185">Reference proteome</keyword>
<comment type="caution">
    <text evidence="1">The sequence shown here is derived from an EMBL/GenBank/DDBJ whole genome shotgun (WGS) entry which is preliminary data.</text>
</comment>
<dbReference type="RefSeq" id="WP_386101538.1">
    <property type="nucleotide sequence ID" value="NZ_JBHUOZ010000003.1"/>
</dbReference>
<accession>A0ABW6AA39</accession>
<evidence type="ECO:0000313" key="2">
    <source>
        <dbReference type="Proteomes" id="UP001597511"/>
    </source>
</evidence>
<organism evidence="1 2">
    <name type="scientific">Terrimonas rubra</name>
    <dbReference type="NCBI Taxonomy" id="1035890"/>
    <lineage>
        <taxon>Bacteria</taxon>
        <taxon>Pseudomonadati</taxon>
        <taxon>Bacteroidota</taxon>
        <taxon>Chitinophagia</taxon>
        <taxon>Chitinophagales</taxon>
        <taxon>Chitinophagaceae</taxon>
        <taxon>Terrimonas</taxon>
    </lineage>
</organism>